<comment type="caution">
    <text evidence="2">The sequence shown here is derived from an EMBL/GenBank/DDBJ whole genome shotgun (WGS) entry which is preliminary data.</text>
</comment>
<keyword evidence="1" id="KW-0812">Transmembrane</keyword>
<keyword evidence="3" id="KW-1185">Reference proteome</keyword>
<dbReference type="EMBL" id="BNEE01000004">
    <property type="protein sequence ID" value="GHI84139.1"/>
    <property type="molecule type" value="Genomic_DNA"/>
</dbReference>
<keyword evidence="1" id="KW-0472">Membrane</keyword>
<reference evidence="2" key="1">
    <citation type="submission" date="2020-09" db="EMBL/GenBank/DDBJ databases">
        <title>Whole genome shotgun sequence of Streptomyces xanthophaeus NBRC 12829.</title>
        <authorList>
            <person name="Komaki H."/>
            <person name="Tamura T."/>
        </authorList>
    </citation>
    <scope>NUCLEOTIDE SEQUENCE</scope>
    <source>
        <strain evidence="2">NBRC 12829</strain>
    </source>
</reference>
<evidence type="ECO:0000256" key="1">
    <source>
        <dbReference type="SAM" id="Phobius"/>
    </source>
</evidence>
<name>A0A919LH69_9ACTN</name>
<keyword evidence="1" id="KW-1133">Transmembrane helix</keyword>
<proteinExistence type="predicted"/>
<organism evidence="2 3">
    <name type="scientific">Streptomyces xanthophaeus</name>
    <dbReference type="NCBI Taxonomy" id="67385"/>
    <lineage>
        <taxon>Bacteria</taxon>
        <taxon>Bacillati</taxon>
        <taxon>Actinomycetota</taxon>
        <taxon>Actinomycetes</taxon>
        <taxon>Kitasatosporales</taxon>
        <taxon>Streptomycetaceae</taxon>
        <taxon>Streptomyces</taxon>
    </lineage>
</organism>
<gene>
    <name evidence="2" type="ORF">Sxan_15030</name>
</gene>
<evidence type="ECO:0000313" key="3">
    <source>
        <dbReference type="Proteomes" id="UP000600026"/>
    </source>
</evidence>
<dbReference type="Proteomes" id="UP000600026">
    <property type="component" value="Unassembled WGS sequence"/>
</dbReference>
<evidence type="ECO:0000313" key="2">
    <source>
        <dbReference type="EMBL" id="GHI84139.1"/>
    </source>
</evidence>
<dbReference type="AlphaFoldDB" id="A0A919LH69"/>
<feature type="transmembrane region" description="Helical" evidence="1">
    <location>
        <begin position="6"/>
        <end position="25"/>
    </location>
</feature>
<protein>
    <submittedName>
        <fullName evidence="2">Uncharacterized protein</fullName>
    </submittedName>
</protein>
<feature type="transmembrane region" description="Helical" evidence="1">
    <location>
        <begin position="32"/>
        <end position="54"/>
    </location>
</feature>
<sequence length="64" mass="6905">MSKSLLIQLLLVAILLGFMLLGVLPPVLFDRLLLIYSLFAPSNAVVVPVVYVIVVQAPPSAPNF</sequence>
<accession>A0A919LH69</accession>